<protein>
    <submittedName>
        <fullName evidence="5">Alkaline phosphatase</fullName>
        <ecNumber evidence="5">3.1.3.1</ecNumber>
    </submittedName>
</protein>
<dbReference type="AlphaFoldDB" id="E3PRB8"/>
<dbReference type="Pfam" id="PF00245">
    <property type="entry name" value="Alk_phosphatase"/>
    <property type="match status" value="1"/>
</dbReference>
<feature type="binding site" evidence="3">
    <location>
        <position position="464"/>
    </location>
    <ligand>
        <name>Zn(2+)</name>
        <dbReference type="ChEBI" id="CHEBI:29105"/>
        <label>2</label>
    </ligand>
</feature>
<accession>E3PRB8</accession>
<gene>
    <name evidence="5" type="ordered locus">CLOST_0047</name>
</gene>
<comment type="similarity">
    <text evidence="4">Belongs to the alkaline phosphatase family.</text>
</comment>
<dbReference type="GO" id="GO:0046872">
    <property type="term" value="F:metal ion binding"/>
    <property type="evidence" value="ECO:0007669"/>
    <property type="project" value="UniProtKB-KW"/>
</dbReference>
<dbReference type="Gene3D" id="3.40.720.10">
    <property type="entry name" value="Alkaline Phosphatase, subunit A"/>
    <property type="match status" value="2"/>
</dbReference>
<organism evidence="5 6">
    <name type="scientific">Acetoanaerobium sticklandii (strain ATCC 12662 / DSM 519 / JCM 1433 / CCUG 9281 / NCIMB 10654 / HF)</name>
    <name type="common">Clostridium sticklandii</name>
    <dbReference type="NCBI Taxonomy" id="499177"/>
    <lineage>
        <taxon>Bacteria</taxon>
        <taxon>Bacillati</taxon>
        <taxon>Bacillota</taxon>
        <taxon>Clostridia</taxon>
        <taxon>Peptostreptococcales</taxon>
        <taxon>Filifactoraceae</taxon>
        <taxon>Acetoanaerobium</taxon>
    </lineage>
</organism>
<dbReference type="EMBL" id="FP565809">
    <property type="protein sequence ID" value="CBH20177.1"/>
    <property type="molecule type" value="Genomic_DNA"/>
</dbReference>
<keyword evidence="3" id="KW-0460">Magnesium</keyword>
<dbReference type="SUPFAM" id="SSF53649">
    <property type="entry name" value="Alkaline phosphatase-like"/>
    <property type="match status" value="1"/>
</dbReference>
<feature type="binding site" evidence="3">
    <location>
        <position position="56"/>
    </location>
    <ligand>
        <name>Mg(2+)</name>
        <dbReference type="ChEBI" id="CHEBI:18420"/>
    </ligand>
</feature>
<evidence type="ECO:0000256" key="3">
    <source>
        <dbReference type="PIRSR" id="PIRSR601952-2"/>
    </source>
</evidence>
<feature type="binding site" evidence="3">
    <location>
        <position position="331"/>
    </location>
    <ligand>
        <name>Zn(2+)</name>
        <dbReference type="ChEBI" id="CHEBI:29105"/>
        <label>2</label>
    </ligand>
</feature>
<dbReference type="EC" id="3.1.3.1" evidence="5"/>
<dbReference type="eggNOG" id="COG1785">
    <property type="taxonomic scope" value="Bacteria"/>
</dbReference>
<comment type="cofactor">
    <cofactor evidence="3">
        <name>Mg(2+)</name>
        <dbReference type="ChEBI" id="CHEBI:18420"/>
    </cofactor>
    <text evidence="3">Binds 1 Mg(2+) ion.</text>
</comment>
<keyword evidence="6" id="KW-1185">Reference proteome</keyword>
<dbReference type="GO" id="GO:0004035">
    <property type="term" value="F:alkaline phosphatase activity"/>
    <property type="evidence" value="ECO:0007669"/>
    <property type="project" value="UniProtKB-EC"/>
</dbReference>
<dbReference type="InterPro" id="IPR001952">
    <property type="entry name" value="Alkaline_phosphatase"/>
</dbReference>
<dbReference type="HOGENOM" id="CLU_008539_5_0_9"/>
<feature type="binding site" evidence="3">
    <location>
        <position position="332"/>
    </location>
    <ligand>
        <name>Zn(2+)</name>
        <dbReference type="ChEBI" id="CHEBI:29105"/>
        <label>2</label>
    </ligand>
</feature>
<feature type="binding site" evidence="3">
    <location>
        <position position="56"/>
    </location>
    <ligand>
        <name>Zn(2+)</name>
        <dbReference type="ChEBI" id="CHEBI:29105"/>
        <label>2</label>
    </ligand>
</feature>
<keyword evidence="3" id="KW-0479">Metal-binding</keyword>
<dbReference type="CDD" id="cd16012">
    <property type="entry name" value="ALP"/>
    <property type="match status" value="1"/>
</dbReference>
<dbReference type="PANTHER" id="PTHR11596:SF5">
    <property type="entry name" value="ALKALINE PHOSPHATASE"/>
    <property type="match status" value="1"/>
</dbReference>
<evidence type="ECO:0000256" key="2">
    <source>
        <dbReference type="PIRSR" id="PIRSR601952-1"/>
    </source>
</evidence>
<feature type="binding site" evidence="3">
    <location>
        <position position="158"/>
    </location>
    <ligand>
        <name>Mg(2+)</name>
        <dbReference type="ChEBI" id="CHEBI:18420"/>
    </ligand>
</feature>
<dbReference type="SMART" id="SM00098">
    <property type="entry name" value="alkPPc"/>
    <property type="match status" value="1"/>
</dbReference>
<feature type="binding site" evidence="3">
    <location>
        <position position="288"/>
    </location>
    <ligand>
        <name>Zn(2+)</name>
        <dbReference type="ChEBI" id="CHEBI:29105"/>
        <label>2</label>
    </ligand>
</feature>
<dbReference type="Proteomes" id="UP000007041">
    <property type="component" value="Chromosome"/>
</dbReference>
<dbReference type="PANTHER" id="PTHR11596">
    <property type="entry name" value="ALKALINE PHOSPHATASE"/>
    <property type="match status" value="1"/>
</dbReference>
<name>E3PRB8_ACESD</name>
<keyword evidence="1" id="KW-0597">Phosphoprotein</keyword>
<keyword evidence="5" id="KW-0378">Hydrolase</keyword>
<dbReference type="BioCyc" id="CSTI499177:GJE9-49-MONOMER"/>
<sequence>MTTSKKILSALFFGFIIISLITAQLLGVNTQSFADNSNSISTSYKTPKYIFMFIGDGMSHVQVNAAQVYTGNNESGKVALGELEFTQFPIAGMATTQDSTSFCPDSASTATSFASGVKTHSGVIGKKVDKTQDAKNITEIFKENGKKIGIISTVTINHATPAAYYAHAESRNQYYDIAIQMATSNIDYFAGGAINKPTGDKKDQKDAYEILAENEYTITKTKEDFAKLDKNSGKIYAQSPKLQDSGSMPYSIDYKSGDLKLSDFVRKGIEVLDNENGFFMMTESGKIDWACHANDAMSTIADTLELNEAVKVAKEFADKHPDETLIIVTGDHETGGLTIGQAYTGYDTAFNLLRNQKMSYVAFDDMIAEMKSNGQIKSLDDVMPIINQNFGLKAPSDGSSDSLAMTDYEYKKLQAGFEESMKEEEARTDNQEASIMYGGYDPLSVSLTHILNNKAGIGWTSYSHTGTPVPVFAYGAGAELFNGSYDNTDVFFKTLKAVGIR</sequence>
<dbReference type="KEGG" id="cst:CLOST_0047"/>
<feature type="binding site" evidence="3">
    <location>
        <position position="292"/>
    </location>
    <ligand>
        <name>Zn(2+)</name>
        <dbReference type="ChEBI" id="CHEBI:29105"/>
        <label>2</label>
    </ligand>
</feature>
<keyword evidence="3" id="KW-0862">Zinc</keyword>
<comment type="cofactor">
    <cofactor evidence="3">
        <name>Zn(2+)</name>
        <dbReference type="ChEBI" id="CHEBI:29105"/>
    </cofactor>
    <text evidence="3">Binds 2 Zn(2+) ions.</text>
</comment>
<evidence type="ECO:0000313" key="6">
    <source>
        <dbReference type="Proteomes" id="UP000007041"/>
    </source>
</evidence>
<feature type="binding site" evidence="3">
    <location>
        <position position="283"/>
    </location>
    <ligand>
        <name>Mg(2+)</name>
        <dbReference type="ChEBI" id="CHEBI:18420"/>
    </ligand>
</feature>
<dbReference type="InterPro" id="IPR017850">
    <property type="entry name" value="Alkaline_phosphatase_core_sf"/>
</dbReference>
<feature type="active site" description="Phosphoserine intermediate" evidence="2">
    <location>
        <position position="106"/>
    </location>
</feature>
<proteinExistence type="inferred from homology"/>
<feature type="binding site" evidence="3">
    <location>
        <position position="160"/>
    </location>
    <ligand>
        <name>Mg(2+)</name>
        <dbReference type="ChEBI" id="CHEBI:18420"/>
    </ligand>
</feature>
<evidence type="ECO:0000256" key="4">
    <source>
        <dbReference type="RuleBase" id="RU003946"/>
    </source>
</evidence>
<dbReference type="PRINTS" id="PR00113">
    <property type="entry name" value="ALKPHPHTASE"/>
</dbReference>
<evidence type="ECO:0000313" key="5">
    <source>
        <dbReference type="EMBL" id="CBH20177.1"/>
    </source>
</evidence>
<reference evidence="6" key="1">
    <citation type="journal article" date="2010" name="BMC Genomics">
        <title>Clostridium sticklandii, a specialist in amino acid degradation:revisiting its metabolism through its genome sequence.</title>
        <authorList>
            <person name="Fonknechten N."/>
            <person name="Chaussonnerie S."/>
            <person name="Tricot S."/>
            <person name="Lajus A."/>
            <person name="Andreesen J.R."/>
            <person name="Perchat N."/>
            <person name="Pelletier E."/>
            <person name="Gouyvenoux M."/>
            <person name="Barbe V."/>
            <person name="Salanoubat M."/>
            <person name="Le Paslier D."/>
            <person name="Weissenbach J."/>
            <person name="Cohen G.N."/>
            <person name="Kreimeyer A."/>
        </authorList>
    </citation>
    <scope>NUCLEOTIDE SEQUENCE [LARGE SCALE GENOMIC DNA]</scope>
    <source>
        <strain evidence="6">ATCC 12662 / DSM 519 / JCM 1433 / CCUG 9281 / NCIMB 10654 / HF</strain>
    </source>
</reference>
<dbReference type="STRING" id="1511.CLOST_0047"/>
<evidence type="ECO:0000256" key="1">
    <source>
        <dbReference type="ARBA" id="ARBA00022553"/>
    </source>
</evidence>